<feature type="domain" description="HTH cro/C1-type" evidence="2">
    <location>
        <begin position="19"/>
        <end position="65"/>
    </location>
</feature>
<evidence type="ECO:0000313" key="3">
    <source>
        <dbReference type="EMBL" id="RAL18979.1"/>
    </source>
</evidence>
<comment type="caution">
    <text evidence="3">The sequence shown here is derived from an EMBL/GenBank/DDBJ whole genome shotgun (WGS) entry which is preliminary data.</text>
</comment>
<dbReference type="InterPro" id="IPR013430">
    <property type="entry name" value="Toxin_antidote_HigA"/>
</dbReference>
<keyword evidence="4" id="KW-1185">Reference proteome</keyword>
<dbReference type="GO" id="GO:0003677">
    <property type="term" value="F:DNA binding"/>
    <property type="evidence" value="ECO:0007669"/>
    <property type="project" value="UniProtKB-KW"/>
</dbReference>
<protein>
    <submittedName>
        <fullName evidence="3">Addiction module antidote protein, HigA family</fullName>
    </submittedName>
</protein>
<dbReference type="OrthoDB" id="9793869at2"/>
<evidence type="ECO:0000256" key="1">
    <source>
        <dbReference type="ARBA" id="ARBA00023125"/>
    </source>
</evidence>
<sequence>MKMYNPAHPGLILREYIEGYNVTDVAKRLGVTRVTLSRILNGKASISPEMALRLSALLNTTTPQFWLNMQSQYDLWQLEQRPSFNIQPLFA</sequence>
<dbReference type="SMART" id="SM00530">
    <property type="entry name" value="HTH_XRE"/>
    <property type="match status" value="1"/>
</dbReference>
<dbReference type="PROSITE" id="PS50943">
    <property type="entry name" value="HTH_CROC1"/>
    <property type="match status" value="1"/>
</dbReference>
<evidence type="ECO:0000313" key="4">
    <source>
        <dbReference type="Proteomes" id="UP000248689"/>
    </source>
</evidence>
<proteinExistence type="predicted"/>
<dbReference type="InterPro" id="IPR010982">
    <property type="entry name" value="Lambda_DNA-bd_dom_sf"/>
</dbReference>
<gene>
    <name evidence="3" type="primary">higA</name>
    <name evidence="3" type="ORF">C5N92_04930</name>
</gene>
<dbReference type="NCBIfam" id="TIGR02607">
    <property type="entry name" value="antidote_HigA"/>
    <property type="match status" value="1"/>
</dbReference>
<dbReference type="Gene3D" id="1.10.260.40">
    <property type="entry name" value="lambda repressor-like DNA-binding domains"/>
    <property type="match status" value="1"/>
</dbReference>
<evidence type="ECO:0000259" key="2">
    <source>
        <dbReference type="PROSITE" id="PS50943"/>
    </source>
</evidence>
<name>A0A328BY29_9PAST</name>
<dbReference type="EMBL" id="PTPX01000010">
    <property type="protein sequence ID" value="RAL18979.1"/>
    <property type="molecule type" value="Genomic_DNA"/>
</dbReference>
<dbReference type="Pfam" id="PF01381">
    <property type="entry name" value="HTH_3"/>
    <property type="match status" value="1"/>
</dbReference>
<dbReference type="CDD" id="cd00093">
    <property type="entry name" value="HTH_XRE"/>
    <property type="match status" value="1"/>
</dbReference>
<dbReference type="SUPFAM" id="SSF47413">
    <property type="entry name" value="lambda repressor-like DNA-binding domains"/>
    <property type="match status" value="1"/>
</dbReference>
<dbReference type="Proteomes" id="UP000248689">
    <property type="component" value="Unassembled WGS sequence"/>
</dbReference>
<dbReference type="PANTHER" id="PTHR36924">
    <property type="entry name" value="ANTITOXIN HIGA-1"/>
    <property type="match status" value="1"/>
</dbReference>
<dbReference type="PANTHER" id="PTHR36924:SF1">
    <property type="entry name" value="ANTITOXIN HIGA-1"/>
    <property type="match status" value="1"/>
</dbReference>
<organism evidence="3 4">
    <name type="scientific">Glaesserella australis</name>
    <dbReference type="NCBI Taxonomy" id="2094024"/>
    <lineage>
        <taxon>Bacteria</taxon>
        <taxon>Pseudomonadati</taxon>
        <taxon>Pseudomonadota</taxon>
        <taxon>Gammaproteobacteria</taxon>
        <taxon>Pasteurellales</taxon>
        <taxon>Pasteurellaceae</taxon>
        <taxon>Glaesserella</taxon>
    </lineage>
</organism>
<dbReference type="AlphaFoldDB" id="A0A328BY29"/>
<accession>A0A328BY29</accession>
<reference evidence="4" key="1">
    <citation type="submission" date="2018-02" db="EMBL/GenBank/DDBJ databases">
        <title>Glaesserella australis sp. nov., isolated from the lungs of pigs.</title>
        <authorList>
            <person name="Turni C."/>
            <person name="Christensen H."/>
        </authorList>
    </citation>
    <scope>NUCLEOTIDE SEQUENCE [LARGE SCALE GENOMIC DNA]</scope>
    <source>
        <strain evidence="4">HS4635</strain>
    </source>
</reference>
<keyword evidence="1" id="KW-0238">DNA-binding</keyword>
<dbReference type="InterPro" id="IPR001387">
    <property type="entry name" value="Cro/C1-type_HTH"/>
</dbReference>
<dbReference type="RefSeq" id="WP_111749756.1">
    <property type="nucleotide sequence ID" value="NZ_PTPX01000010.1"/>
</dbReference>